<dbReference type="GO" id="GO:0004222">
    <property type="term" value="F:metalloendopeptidase activity"/>
    <property type="evidence" value="ECO:0007669"/>
    <property type="project" value="TreeGrafter"/>
</dbReference>
<proteinExistence type="predicted"/>
<feature type="domain" description="M23ase beta-sheet core" evidence="2">
    <location>
        <begin position="67"/>
        <end position="125"/>
    </location>
</feature>
<dbReference type="InterPro" id="IPR013783">
    <property type="entry name" value="Ig-like_fold"/>
</dbReference>
<keyword evidence="5" id="KW-1185">Reference proteome</keyword>
<feature type="domain" description="Bacterial Ig-like" evidence="3">
    <location>
        <begin position="631"/>
        <end position="689"/>
    </location>
</feature>
<sequence>MSLSHLIKLHFNKDIMKKISIFILFAICFHLCSFTLIHAQTRYSWYYPLEIKAGLSSNFGEFRGDRVHTGIDLRTNGQNGYKVYAIDDGVITRLAVQKYGFGNALYIEHPNGLMSVYGHLERFENKTLGLQTLVRQQQQQRNNKYPGNIYLKKTVKRGQLIAYSGESGYGLPHLHFEVRRGGDAPIDPFEYGFTYNDTTPPVIESLMIEPIGSQSFLEGEHFLRQYSAQNEQGKYVFAHTPRISGKVRFTAATYDQIGAENRCGVDALTLTINGEKFFTNQFDQVTYNSNQRGGLVYDYNWTRLSNPSQYFYRFYNLSPAHYPYRKVFAKNQGIWDTSNIAPGLHQLTLEIADAMGNVSQAAMQVQVEAAPSSPATSAQAAQEWFFEIREFQGFLEVVCQTTHALKALPSLGVIKNNQSLASVPLQASGIQTFSATYNLKPELAGMLELRVTAITQSGQQLEERRQVPVNPISASRGGTVSYGQKALMTFPAGALYEDIFANIFPTTAYQATEGLPLVSEVYDFRPAGCPLEKKGSIRIQYPAEVKDVKKLGIYWWDAIKQRWYFMDDRVEAKTRNLSADIIYPSIYAILQDTLYPVISDLRPEHNATVSAKAMTELSAIIHDVGKGVDENSIVMSLDGRPVAGEYDPDRDKFSFSLTKSLSAGKHTLTVQAKDKAGNPAKTRTAKFVVK</sequence>
<dbReference type="InterPro" id="IPR044016">
    <property type="entry name" value="Big_13"/>
</dbReference>
<dbReference type="Proteomes" id="UP000030661">
    <property type="component" value="Unassembled WGS sequence"/>
</dbReference>
<evidence type="ECO:0000313" key="5">
    <source>
        <dbReference type="Proteomes" id="UP000030661"/>
    </source>
</evidence>
<dbReference type="CDD" id="cd12797">
    <property type="entry name" value="M23_peptidase"/>
    <property type="match status" value="1"/>
</dbReference>
<keyword evidence="1" id="KW-0472">Membrane</keyword>
<dbReference type="EMBL" id="DF820464">
    <property type="protein sequence ID" value="GAK55995.1"/>
    <property type="molecule type" value="Genomic_DNA"/>
</dbReference>
<accession>A0A081BUJ0</accession>
<reference evidence="4" key="1">
    <citation type="journal article" date="2015" name="PeerJ">
        <title>First genomic representation of candidate bacterial phylum KSB3 points to enhanced environmental sensing as a trigger of wastewater bulking.</title>
        <authorList>
            <person name="Sekiguchi Y."/>
            <person name="Ohashi A."/>
            <person name="Parks D.H."/>
            <person name="Yamauchi T."/>
            <person name="Tyson G.W."/>
            <person name="Hugenholtz P."/>
        </authorList>
    </citation>
    <scope>NUCLEOTIDE SEQUENCE [LARGE SCALE GENOMIC DNA]</scope>
</reference>
<evidence type="ECO:0000259" key="3">
    <source>
        <dbReference type="Pfam" id="PF19077"/>
    </source>
</evidence>
<name>A0A081BUJ0_VECG1</name>
<dbReference type="Pfam" id="PF01551">
    <property type="entry name" value="Peptidase_M23"/>
    <property type="match status" value="1"/>
</dbReference>
<dbReference type="Gene3D" id="2.60.40.10">
    <property type="entry name" value="Immunoglobulins"/>
    <property type="match status" value="1"/>
</dbReference>
<evidence type="ECO:0000259" key="2">
    <source>
        <dbReference type="Pfam" id="PF01551"/>
    </source>
</evidence>
<evidence type="ECO:0000256" key="1">
    <source>
        <dbReference type="SAM" id="Phobius"/>
    </source>
</evidence>
<dbReference type="Gene3D" id="2.70.70.10">
    <property type="entry name" value="Glucose Permease (Domain IIA)"/>
    <property type="match status" value="1"/>
</dbReference>
<dbReference type="InterPro" id="IPR016047">
    <property type="entry name" value="M23ase_b-sheet_dom"/>
</dbReference>
<dbReference type="AlphaFoldDB" id="A0A081BUJ0"/>
<feature type="transmembrane region" description="Helical" evidence="1">
    <location>
        <begin position="21"/>
        <end position="39"/>
    </location>
</feature>
<keyword evidence="1" id="KW-0812">Transmembrane</keyword>
<evidence type="ECO:0000313" key="4">
    <source>
        <dbReference type="EMBL" id="GAK55995.1"/>
    </source>
</evidence>
<dbReference type="eggNOG" id="COG0739">
    <property type="taxonomic scope" value="Bacteria"/>
</dbReference>
<dbReference type="PANTHER" id="PTHR21666">
    <property type="entry name" value="PEPTIDASE-RELATED"/>
    <property type="match status" value="1"/>
</dbReference>
<keyword evidence="1" id="KW-1133">Transmembrane helix</keyword>
<organism evidence="4">
    <name type="scientific">Vecturithrix granuli</name>
    <dbReference type="NCBI Taxonomy" id="1499967"/>
    <lineage>
        <taxon>Bacteria</taxon>
        <taxon>Candidatus Moduliflexota</taxon>
        <taxon>Candidatus Vecturitrichia</taxon>
        <taxon>Candidatus Vecturitrichales</taxon>
        <taxon>Candidatus Vecturitrichaceae</taxon>
        <taxon>Candidatus Vecturithrix</taxon>
    </lineage>
</organism>
<dbReference type="InterPro" id="IPR011055">
    <property type="entry name" value="Dup_hybrid_motif"/>
</dbReference>
<dbReference type="Pfam" id="PF19077">
    <property type="entry name" value="Big_13"/>
    <property type="match status" value="1"/>
</dbReference>
<dbReference type="HOGENOM" id="CLU_025250_0_0_0"/>
<dbReference type="SUPFAM" id="SSF51261">
    <property type="entry name" value="Duplicated hybrid motif"/>
    <property type="match status" value="1"/>
</dbReference>
<gene>
    <name evidence="4" type="ORF">U27_02956</name>
</gene>
<dbReference type="PANTHER" id="PTHR21666:SF285">
    <property type="entry name" value="M23 FAMILY METALLOPEPTIDASE"/>
    <property type="match status" value="1"/>
</dbReference>
<protein>
    <submittedName>
        <fullName evidence="4">Peptidase family M23</fullName>
    </submittedName>
</protein>
<dbReference type="STRING" id="1499967.U27_02956"/>
<dbReference type="InterPro" id="IPR050570">
    <property type="entry name" value="Cell_wall_metabolism_enzyme"/>
</dbReference>